<dbReference type="Gene3D" id="1.10.10.10">
    <property type="entry name" value="Winged helix-like DNA-binding domain superfamily/Winged helix DNA-binding domain"/>
    <property type="match status" value="1"/>
</dbReference>
<dbReference type="InterPro" id="IPR036388">
    <property type="entry name" value="WH-like_DNA-bd_sf"/>
</dbReference>
<dbReference type="NCBIfam" id="TIGR01764">
    <property type="entry name" value="excise"/>
    <property type="match status" value="1"/>
</dbReference>
<reference evidence="2 3" key="1">
    <citation type="submission" date="2020-08" db="EMBL/GenBank/DDBJ databases">
        <title>Genomic Encyclopedia of Type Strains, Phase IV (KMG-IV): sequencing the most valuable type-strain genomes for metagenomic binning, comparative biology and taxonomic classification.</title>
        <authorList>
            <person name="Goeker M."/>
        </authorList>
    </citation>
    <scope>NUCLEOTIDE SEQUENCE [LARGE SCALE GENOMIC DNA]</scope>
    <source>
        <strain evidence="2 3">DSM 14552</strain>
    </source>
</reference>
<sequence length="121" mass="13523">MLYSASQGTIVSNAMPSVARLPSTKLADCNLPLARLKIVEYFTGEPYGGVRMPEEILTIREVAEFLKVTERTIYRLAADSQIPAFKVGGSWRFRKAELIHWMGEQTKGGSDPYCRPKIGEN</sequence>
<dbReference type="InterPro" id="IPR009061">
    <property type="entry name" value="DNA-bd_dom_put_sf"/>
</dbReference>
<feature type="domain" description="Helix-turn-helix" evidence="1">
    <location>
        <begin position="57"/>
        <end position="105"/>
    </location>
</feature>
<dbReference type="GO" id="GO:0003677">
    <property type="term" value="F:DNA binding"/>
    <property type="evidence" value="ECO:0007669"/>
    <property type="project" value="InterPro"/>
</dbReference>
<evidence type="ECO:0000259" key="1">
    <source>
        <dbReference type="Pfam" id="PF12728"/>
    </source>
</evidence>
<name>A0A7W6EXY3_9SPHN</name>
<comment type="caution">
    <text evidence="2">The sequence shown here is derived from an EMBL/GenBank/DDBJ whole genome shotgun (WGS) entry which is preliminary data.</text>
</comment>
<dbReference type="InterPro" id="IPR010093">
    <property type="entry name" value="SinI_DNA-bd"/>
</dbReference>
<dbReference type="RefSeq" id="WP_343057292.1">
    <property type="nucleotide sequence ID" value="NZ_JACICY010000017.1"/>
</dbReference>
<keyword evidence="3" id="KW-1185">Reference proteome</keyword>
<dbReference type="InterPro" id="IPR041657">
    <property type="entry name" value="HTH_17"/>
</dbReference>
<dbReference type="SUPFAM" id="SSF46955">
    <property type="entry name" value="Putative DNA-binding domain"/>
    <property type="match status" value="1"/>
</dbReference>
<proteinExistence type="predicted"/>
<protein>
    <submittedName>
        <fullName evidence="2">Excisionase family DNA binding protein</fullName>
    </submittedName>
</protein>
<dbReference type="AlphaFoldDB" id="A0A7W6EXY3"/>
<dbReference type="EMBL" id="JACICY010000017">
    <property type="protein sequence ID" value="MBB3862580.1"/>
    <property type="molecule type" value="Genomic_DNA"/>
</dbReference>
<dbReference type="Pfam" id="PF12728">
    <property type="entry name" value="HTH_17"/>
    <property type="match status" value="1"/>
</dbReference>
<gene>
    <name evidence="2" type="ORF">GGQ88_003882</name>
</gene>
<dbReference type="Proteomes" id="UP000562395">
    <property type="component" value="Unassembled WGS sequence"/>
</dbReference>
<evidence type="ECO:0000313" key="3">
    <source>
        <dbReference type="Proteomes" id="UP000562395"/>
    </source>
</evidence>
<evidence type="ECO:0000313" key="2">
    <source>
        <dbReference type="EMBL" id="MBB3862580.1"/>
    </source>
</evidence>
<accession>A0A7W6EXY3</accession>
<organism evidence="2 3">
    <name type="scientific">Novosphingobium hassiacum</name>
    <dbReference type="NCBI Taxonomy" id="173676"/>
    <lineage>
        <taxon>Bacteria</taxon>
        <taxon>Pseudomonadati</taxon>
        <taxon>Pseudomonadota</taxon>
        <taxon>Alphaproteobacteria</taxon>
        <taxon>Sphingomonadales</taxon>
        <taxon>Sphingomonadaceae</taxon>
        <taxon>Novosphingobium</taxon>
    </lineage>
</organism>